<gene>
    <name evidence="2" type="ORF">FSUBG_6241</name>
</gene>
<dbReference type="PANTHER" id="PTHR46082">
    <property type="entry name" value="ATP/GTP-BINDING PROTEIN-RELATED"/>
    <property type="match status" value="1"/>
</dbReference>
<dbReference type="InterPro" id="IPR035994">
    <property type="entry name" value="Nucleoside_phosphorylase_sf"/>
</dbReference>
<dbReference type="GO" id="GO:0003824">
    <property type="term" value="F:catalytic activity"/>
    <property type="evidence" value="ECO:0007669"/>
    <property type="project" value="InterPro"/>
</dbReference>
<feature type="compositionally biased region" description="Basic and acidic residues" evidence="1">
    <location>
        <begin position="841"/>
        <end position="854"/>
    </location>
</feature>
<dbReference type="AlphaFoldDB" id="A0A8H5Q0Z3"/>
<dbReference type="GO" id="GO:0009116">
    <property type="term" value="P:nucleoside metabolic process"/>
    <property type="evidence" value="ECO:0007669"/>
    <property type="project" value="InterPro"/>
</dbReference>
<feature type="region of interest" description="Disordered" evidence="1">
    <location>
        <begin position="809"/>
        <end position="829"/>
    </location>
</feature>
<protein>
    <submittedName>
        <fullName evidence="2">Nucleoside phosphorylase</fullName>
    </submittedName>
</protein>
<feature type="compositionally biased region" description="Polar residues" evidence="1">
    <location>
        <begin position="809"/>
        <end position="822"/>
    </location>
</feature>
<accession>A0A8H5Q0Z3</accession>
<dbReference type="PANTHER" id="PTHR46082:SF11">
    <property type="entry name" value="AAA+ ATPASE DOMAIN-CONTAINING PROTEIN-RELATED"/>
    <property type="match status" value="1"/>
</dbReference>
<dbReference type="InterPro" id="IPR053137">
    <property type="entry name" value="NLR-like"/>
</dbReference>
<dbReference type="EMBL" id="JAAOAV010000063">
    <property type="protein sequence ID" value="KAF5606224.1"/>
    <property type="molecule type" value="Genomic_DNA"/>
</dbReference>
<organism evidence="2 3">
    <name type="scientific">Gibberella subglutinans</name>
    <name type="common">Fusarium subglutinans</name>
    <dbReference type="NCBI Taxonomy" id="42677"/>
    <lineage>
        <taxon>Eukaryota</taxon>
        <taxon>Fungi</taxon>
        <taxon>Dikarya</taxon>
        <taxon>Ascomycota</taxon>
        <taxon>Pezizomycotina</taxon>
        <taxon>Sordariomycetes</taxon>
        <taxon>Hypocreomycetidae</taxon>
        <taxon>Hypocreales</taxon>
        <taxon>Nectriaceae</taxon>
        <taxon>Fusarium</taxon>
        <taxon>Fusarium fujikuroi species complex</taxon>
    </lineage>
</organism>
<name>A0A8H5Q0Z3_GIBSU</name>
<dbReference type="OrthoDB" id="1577640at2759"/>
<dbReference type="Gene3D" id="3.40.50.1580">
    <property type="entry name" value="Nucleoside phosphorylase domain"/>
    <property type="match status" value="1"/>
</dbReference>
<sequence length="1177" mass="131132">MSSPGDYTVGWICALPIEAVAATAFLDVRLDGPKTRAKDDTNNYKFGKINEHNVVIATPPMDENGATADSVVKNLIRSFPNVRIGLMVGIGGGAPTLKHDIRLGDVVVSSSGGPQSGVFQYDLGKYIRDEEFQPIRALDKPPRLLRAAVSSLEVNHEIDGNGIEDAITRILKQYPRLQRGYGRPSDGTDILFQPTVQHVGGDTCDICSTNEGDVVSREPREFEKTSIHHGVIASSNNVMKDATLRDSLASQGDVLCFEMEAAGLMGGFSCLVIRGICDYSDSHKNKAWQGYAAMAAAAYAKQIVSIIRPEGIVEVPRLVEIGETMRAAQNVRSKALKASDSSTEVPDDDGAWITSEFNEIAEPKAPLSFSFHQPRCAHRCQEVRDSDSDINTDRFTEYALREDMQTEISHLCGLGGVIPQITHSTKEPGTVNLFKSEDGRPFMKIIYKDKAHCGTSQTKIEDADRNAETSELVLQLHKAIRGLRNAAITLQRSHFCCDRFTVLTAEDFNRQGHGITVVRMNTVTFSVLDKLEKEIGRLILDDSKNTMVVEEESTCRHIMETLFHNPLPLPSTTGETLHLYSLTLQVLCLGITFYAQAHTGGLEPAYLAKPPSHIELRGSSCDLPFIVAERVQLSCMHEMVGDRVWAFRLSTQVFQAQPTGMYLRATCEEIVDCWGPASFGSKTTEPREDELYELFIRGGVVHSTQQDNEDVVRVFHWTHASEYERLFPQTSFDYRAEIMIGASSNTGTAKTLLGGPGRLDSREGKSTSLAENNSASSHHTSIEGNNATLVNAHTAQITQTHWNVGTQETLQGESSQTGSQLKPQEKLPGAIKINSDCHRSIEGSRKASQDDREVLGTSPSSWKPVARQAVFQAGYQAVFQFGMEWQRQPRVPLKRIILDSWSGRRNLLVFECPLGIQVSICTGVARRVPLRTIVLENLMEYIDTLGVKGWEKLKPRARTAMASKEAFMSWVKNLMTLDDEVEDRACVERVFTYVLNCLRNTGFDKDGNVLSILWPNKGEDDTCVKIYRSKHNWCEVLEDKEWSTSFVVLTDLCFTTSDHACVNKKEARWAGLRTLQTSMHRRTVGKDRSTCQSTDQSDDEAEWHIEDKKWYWNGIKPRISGFWNVIEPRISGFLVSRPGDAIPKLVFRGFLDSLVPREATKGMTSWGRWDTAIVECI</sequence>
<dbReference type="RefSeq" id="XP_036538306.1">
    <property type="nucleotide sequence ID" value="XM_036684420.1"/>
</dbReference>
<dbReference type="Proteomes" id="UP000547976">
    <property type="component" value="Unassembled WGS sequence"/>
</dbReference>
<feature type="region of interest" description="Disordered" evidence="1">
    <location>
        <begin position="746"/>
        <end position="781"/>
    </location>
</feature>
<feature type="compositionally biased region" description="Polar residues" evidence="1">
    <location>
        <begin position="766"/>
        <end position="781"/>
    </location>
</feature>
<keyword evidence="3" id="KW-1185">Reference proteome</keyword>
<comment type="caution">
    <text evidence="2">The sequence shown here is derived from an EMBL/GenBank/DDBJ whole genome shotgun (WGS) entry which is preliminary data.</text>
</comment>
<evidence type="ECO:0000256" key="1">
    <source>
        <dbReference type="SAM" id="MobiDB-lite"/>
    </source>
</evidence>
<dbReference type="SUPFAM" id="SSF53167">
    <property type="entry name" value="Purine and uridine phosphorylases"/>
    <property type="match status" value="1"/>
</dbReference>
<feature type="region of interest" description="Disordered" evidence="1">
    <location>
        <begin position="841"/>
        <end position="860"/>
    </location>
</feature>
<proteinExistence type="predicted"/>
<reference evidence="2 3" key="1">
    <citation type="submission" date="2020-05" db="EMBL/GenBank/DDBJ databases">
        <title>Identification and distribution of gene clusters putatively required for synthesis of sphingolipid metabolism inhibitors in phylogenetically diverse species of the filamentous fungus Fusarium.</title>
        <authorList>
            <person name="Kim H.-S."/>
            <person name="Busman M."/>
            <person name="Brown D.W."/>
            <person name="Divon H."/>
            <person name="Uhlig S."/>
            <person name="Proctor R.H."/>
        </authorList>
    </citation>
    <scope>NUCLEOTIDE SEQUENCE [LARGE SCALE GENOMIC DNA]</scope>
    <source>
        <strain evidence="2 3">NRRL 66333</strain>
    </source>
</reference>
<evidence type="ECO:0000313" key="2">
    <source>
        <dbReference type="EMBL" id="KAF5606224.1"/>
    </source>
</evidence>
<dbReference type="GeneID" id="59319138"/>
<evidence type="ECO:0000313" key="3">
    <source>
        <dbReference type="Proteomes" id="UP000547976"/>
    </source>
</evidence>